<dbReference type="GO" id="GO:0005509">
    <property type="term" value="F:calcium ion binding"/>
    <property type="evidence" value="ECO:0007669"/>
    <property type="project" value="InterPro"/>
</dbReference>
<reference evidence="7" key="1">
    <citation type="submission" date="2022-11" db="UniProtKB">
        <authorList>
            <consortium name="WormBaseParasite"/>
        </authorList>
    </citation>
    <scope>IDENTIFICATION</scope>
</reference>
<dbReference type="SUPFAM" id="SSF47473">
    <property type="entry name" value="EF-hand"/>
    <property type="match status" value="1"/>
</dbReference>
<feature type="domain" description="EF-hand" evidence="5">
    <location>
        <begin position="247"/>
        <end position="282"/>
    </location>
</feature>
<dbReference type="AlphaFoldDB" id="A0A915HE18"/>
<dbReference type="PROSITE" id="PS50031">
    <property type="entry name" value="EH"/>
    <property type="match status" value="1"/>
</dbReference>
<feature type="region of interest" description="Disordered" evidence="3">
    <location>
        <begin position="189"/>
        <end position="223"/>
    </location>
</feature>
<dbReference type="InterPro" id="IPR011992">
    <property type="entry name" value="EF-hand-dom_pair"/>
</dbReference>
<evidence type="ECO:0000313" key="6">
    <source>
        <dbReference type="Proteomes" id="UP000887565"/>
    </source>
</evidence>
<feature type="compositionally biased region" description="Polar residues" evidence="3">
    <location>
        <begin position="61"/>
        <end position="74"/>
    </location>
</feature>
<protein>
    <submittedName>
        <fullName evidence="7">Uncharacterized protein</fullName>
    </submittedName>
</protein>
<name>A0A915HE18_ROMCU</name>
<feature type="compositionally biased region" description="Basic and acidic residues" evidence="3">
    <location>
        <begin position="189"/>
        <end position="213"/>
    </location>
</feature>
<dbReference type="CDD" id="cd00052">
    <property type="entry name" value="EH"/>
    <property type="match status" value="1"/>
</dbReference>
<dbReference type="WBParaSite" id="nRc.2.0.1.t00301-RA">
    <property type="protein sequence ID" value="nRc.2.0.1.t00301-RA"/>
    <property type="gene ID" value="nRc.2.0.1.g00301"/>
</dbReference>
<evidence type="ECO:0000259" key="4">
    <source>
        <dbReference type="PROSITE" id="PS50031"/>
    </source>
</evidence>
<feature type="compositionally biased region" description="Basic and acidic residues" evidence="3">
    <location>
        <begin position="111"/>
        <end position="126"/>
    </location>
</feature>
<keyword evidence="2" id="KW-0175">Coiled coil</keyword>
<proteinExistence type="predicted"/>
<feature type="domain" description="EH" evidence="4">
    <location>
        <begin position="239"/>
        <end position="304"/>
    </location>
</feature>
<evidence type="ECO:0000256" key="3">
    <source>
        <dbReference type="SAM" id="MobiDB-lite"/>
    </source>
</evidence>
<dbReference type="PROSITE" id="PS50222">
    <property type="entry name" value="EF_HAND_2"/>
    <property type="match status" value="1"/>
</dbReference>
<sequence>MAQTLHYSNHHALNIAVDNQSTSTPPTIMTNTPQQHNTGNVRGQQNMLRPESSHVGADEASTITLHQEHQQGSAKSGRVSDPRPTSQNASKKRAEVEWTSFTHDSEAEDTPESRRRFSESEHRNLLADDYDQLSEDDDPESCSPPRQQQQNSQPCTSSSSSSSLEITPQLKNYYCEQFEKLYKIVNGEKSNKNDKKMPQHYDSKNCKMKKNQENDGSTSEDDLGRIAKGALKGTDPRVQEFFRKSKLDQSQLSKIWSLADVNTDGYLNLHEFIVAMHLIVRYVKGKCEIPDELPTKFRPPVTPPRSSDDENDQESDWATSAPSQQLPPTPAASQPSLTSKQDQKFVQQDQQSESPPTQFTSQPPVQSAHISHPVARRFSPDVAPKRPLAQQPQVVLLSPQTLNPPKGPPPKPPPRPPVQTRHTRSVSLDLNKNRFSPPENLQQKADFEPVANEGSPHPICSLRSDAETQTVQHHQSDTISASSNDPAMTTSSLLIDESTPLSAGPTAARTPADRCQLLKTTNDQFERELARLVEIRLKLQIELKHFENGGKNSTTKN</sequence>
<dbReference type="InterPro" id="IPR002048">
    <property type="entry name" value="EF_hand_dom"/>
</dbReference>
<keyword evidence="1" id="KW-0106">Calcium</keyword>
<feature type="region of interest" description="Disordered" evidence="3">
    <location>
        <begin position="291"/>
        <end position="371"/>
    </location>
</feature>
<feature type="compositionally biased region" description="Polar residues" evidence="3">
    <location>
        <begin position="20"/>
        <end position="47"/>
    </location>
</feature>
<dbReference type="Proteomes" id="UP000887565">
    <property type="component" value="Unplaced"/>
</dbReference>
<keyword evidence="6" id="KW-1185">Reference proteome</keyword>
<dbReference type="Gene3D" id="1.10.238.10">
    <property type="entry name" value="EF-hand"/>
    <property type="match status" value="1"/>
</dbReference>
<feature type="compositionally biased region" description="Low complexity" evidence="3">
    <location>
        <begin position="141"/>
        <end position="163"/>
    </location>
</feature>
<feature type="region of interest" description="Disordered" evidence="3">
    <location>
        <begin position="20"/>
        <end position="163"/>
    </location>
</feature>
<dbReference type="SMART" id="SM00054">
    <property type="entry name" value="EFh"/>
    <property type="match status" value="1"/>
</dbReference>
<feature type="compositionally biased region" description="Polar residues" evidence="3">
    <location>
        <begin position="425"/>
        <end position="440"/>
    </location>
</feature>
<feature type="compositionally biased region" description="Polar residues" evidence="3">
    <location>
        <begin position="352"/>
        <end position="369"/>
    </location>
</feature>
<dbReference type="Pfam" id="PF12763">
    <property type="entry name" value="EH"/>
    <property type="match status" value="1"/>
</dbReference>
<dbReference type="PROSITE" id="PS00018">
    <property type="entry name" value="EF_HAND_1"/>
    <property type="match status" value="1"/>
</dbReference>
<dbReference type="InterPro" id="IPR000261">
    <property type="entry name" value="EH_dom"/>
</dbReference>
<feature type="compositionally biased region" description="Acidic residues" evidence="3">
    <location>
        <begin position="128"/>
        <end position="140"/>
    </location>
</feature>
<evidence type="ECO:0000313" key="7">
    <source>
        <dbReference type="WBParaSite" id="nRc.2.0.1.t00301-RA"/>
    </source>
</evidence>
<dbReference type="SMART" id="SM00027">
    <property type="entry name" value="EH"/>
    <property type="match status" value="1"/>
</dbReference>
<feature type="region of interest" description="Disordered" evidence="3">
    <location>
        <begin position="398"/>
        <end position="440"/>
    </location>
</feature>
<evidence type="ECO:0000256" key="2">
    <source>
        <dbReference type="SAM" id="Coils"/>
    </source>
</evidence>
<feature type="coiled-coil region" evidence="2">
    <location>
        <begin position="515"/>
        <end position="542"/>
    </location>
</feature>
<evidence type="ECO:0000256" key="1">
    <source>
        <dbReference type="ARBA" id="ARBA00022837"/>
    </source>
</evidence>
<dbReference type="InterPro" id="IPR018247">
    <property type="entry name" value="EF_Hand_1_Ca_BS"/>
</dbReference>
<feature type="compositionally biased region" description="Pro residues" evidence="3">
    <location>
        <begin position="405"/>
        <end position="417"/>
    </location>
</feature>
<accession>A0A915HE18</accession>
<evidence type="ECO:0000259" key="5">
    <source>
        <dbReference type="PROSITE" id="PS50222"/>
    </source>
</evidence>
<organism evidence="6 7">
    <name type="scientific">Romanomermis culicivorax</name>
    <name type="common">Nematode worm</name>
    <dbReference type="NCBI Taxonomy" id="13658"/>
    <lineage>
        <taxon>Eukaryota</taxon>
        <taxon>Metazoa</taxon>
        <taxon>Ecdysozoa</taxon>
        <taxon>Nematoda</taxon>
        <taxon>Enoplea</taxon>
        <taxon>Dorylaimia</taxon>
        <taxon>Mermithida</taxon>
        <taxon>Mermithoidea</taxon>
        <taxon>Mermithidae</taxon>
        <taxon>Romanomermis</taxon>
    </lineage>
</organism>